<gene>
    <name evidence="3" type="ORF">DP116_15785</name>
</gene>
<dbReference type="Pfam" id="PF03364">
    <property type="entry name" value="Polyketide_cyc"/>
    <property type="match status" value="1"/>
</dbReference>
<dbReference type="Proteomes" id="UP000718564">
    <property type="component" value="Unassembled WGS sequence"/>
</dbReference>
<dbReference type="InterPro" id="IPR005031">
    <property type="entry name" value="COQ10_START"/>
</dbReference>
<dbReference type="RefSeq" id="WP_169156108.1">
    <property type="nucleotide sequence ID" value="NZ_CAWPJE010000110.1"/>
</dbReference>
<dbReference type="InterPro" id="IPR023393">
    <property type="entry name" value="START-like_dom_sf"/>
</dbReference>
<comment type="caution">
    <text evidence="3">The sequence shown here is derived from an EMBL/GenBank/DDBJ whole genome shotgun (WGS) entry which is preliminary data.</text>
</comment>
<organism evidence="3 4">
    <name type="scientific">Brasilonema bromeliae SPC951</name>
    <dbReference type="NCBI Taxonomy" id="385972"/>
    <lineage>
        <taxon>Bacteria</taxon>
        <taxon>Bacillati</taxon>
        <taxon>Cyanobacteriota</taxon>
        <taxon>Cyanophyceae</taxon>
        <taxon>Nostocales</taxon>
        <taxon>Scytonemataceae</taxon>
        <taxon>Brasilonema</taxon>
        <taxon>Bromeliae group (in: Brasilonema)</taxon>
    </lineage>
</organism>
<name>A0ABX1PA04_9CYAN</name>
<protein>
    <submittedName>
        <fullName evidence="3">Cyclase</fullName>
    </submittedName>
</protein>
<dbReference type="EMBL" id="QMEB01000118">
    <property type="protein sequence ID" value="NMG20843.1"/>
    <property type="molecule type" value="Genomic_DNA"/>
</dbReference>
<reference evidence="3 4" key="1">
    <citation type="submission" date="2018-06" db="EMBL/GenBank/DDBJ databases">
        <title>Comparative genomics of Brasilonema spp. strains.</title>
        <authorList>
            <person name="Alvarenga D.O."/>
            <person name="Fiore M.F."/>
            <person name="Varani A.M."/>
        </authorList>
    </citation>
    <scope>NUCLEOTIDE SEQUENCE [LARGE SCALE GENOMIC DNA]</scope>
    <source>
        <strain evidence="3 4">SPC951</strain>
    </source>
</reference>
<dbReference type="PANTHER" id="PTHR34060">
    <property type="entry name" value="POLYKETIDE CYCLASE / DEHYDRASE AND LIPID TRANSPORT PROTEIN"/>
    <property type="match status" value="1"/>
</dbReference>
<evidence type="ECO:0000259" key="2">
    <source>
        <dbReference type="Pfam" id="PF03364"/>
    </source>
</evidence>
<keyword evidence="4" id="KW-1185">Reference proteome</keyword>
<proteinExistence type="predicted"/>
<dbReference type="CDD" id="cd08866">
    <property type="entry name" value="SRPBCC_11"/>
    <property type="match status" value="1"/>
</dbReference>
<feature type="region of interest" description="Disordered" evidence="1">
    <location>
        <begin position="1"/>
        <end position="28"/>
    </location>
</feature>
<dbReference type="SUPFAM" id="SSF55961">
    <property type="entry name" value="Bet v1-like"/>
    <property type="match status" value="1"/>
</dbReference>
<sequence>MTEEHNIQEELDLSAIGDDTDLERNGSADADDLQAVEVQIEKIAERQRQITASLQISQPVEQVWKVLTDYEALADFIPNLTKSRLLEHPQGGIRLEQVGAQRFLRLNFCARVVLDLEEYFPKEINFRMVEGDFKDFSGSWLLEPYFFSEHMGTYLCYTVKIWPKRSMPVGIIERRISDDMRLNLLAIRQRVLQI</sequence>
<dbReference type="PANTHER" id="PTHR34060:SF1">
    <property type="entry name" value="POLYKETIDE CYCLASE _ DEHYDRASE AND LIPID TRANSPORT PROTEIN"/>
    <property type="match status" value="1"/>
</dbReference>
<accession>A0ABX1PA04</accession>
<evidence type="ECO:0000313" key="4">
    <source>
        <dbReference type="Proteomes" id="UP000718564"/>
    </source>
</evidence>
<dbReference type="Gene3D" id="3.30.530.20">
    <property type="match status" value="1"/>
</dbReference>
<feature type="domain" description="Coenzyme Q-binding protein COQ10 START" evidence="2">
    <location>
        <begin position="56"/>
        <end position="182"/>
    </location>
</feature>
<evidence type="ECO:0000313" key="3">
    <source>
        <dbReference type="EMBL" id="NMG20843.1"/>
    </source>
</evidence>
<evidence type="ECO:0000256" key="1">
    <source>
        <dbReference type="SAM" id="MobiDB-lite"/>
    </source>
</evidence>